<keyword evidence="5" id="KW-0812">Transmembrane</keyword>
<feature type="compositionally biased region" description="Acidic residues" evidence="4">
    <location>
        <begin position="76"/>
        <end position="118"/>
    </location>
</feature>
<name>A0A2R5G5K4_9STRA</name>
<feature type="region of interest" description="Disordered" evidence="4">
    <location>
        <begin position="244"/>
        <end position="302"/>
    </location>
</feature>
<comment type="caution">
    <text evidence="6">The sequence shown here is derived from an EMBL/GenBank/DDBJ whole genome shotgun (WGS) entry which is preliminary data.</text>
</comment>
<organism evidence="6 7">
    <name type="scientific">Hondaea fermentalgiana</name>
    <dbReference type="NCBI Taxonomy" id="2315210"/>
    <lineage>
        <taxon>Eukaryota</taxon>
        <taxon>Sar</taxon>
        <taxon>Stramenopiles</taxon>
        <taxon>Bigyra</taxon>
        <taxon>Labyrinthulomycetes</taxon>
        <taxon>Thraustochytrida</taxon>
        <taxon>Thraustochytriidae</taxon>
        <taxon>Hondaea</taxon>
    </lineage>
</organism>
<accession>A0A2R5G5K4</accession>
<evidence type="ECO:0000256" key="4">
    <source>
        <dbReference type="SAM" id="MobiDB-lite"/>
    </source>
</evidence>
<dbReference type="InterPro" id="IPR004344">
    <property type="entry name" value="TTL/TTLL_fam"/>
</dbReference>
<dbReference type="EMBL" id="BEYU01000019">
    <property type="protein sequence ID" value="GBG26316.1"/>
    <property type="molecule type" value="Genomic_DNA"/>
</dbReference>
<reference evidence="6 7" key="1">
    <citation type="submission" date="2017-12" db="EMBL/GenBank/DDBJ databases">
        <title>Sequencing, de novo assembly and annotation of complete genome of a new Thraustochytrid species, strain FCC1311.</title>
        <authorList>
            <person name="Sedici K."/>
            <person name="Godart F."/>
            <person name="Aiese Cigliano R."/>
            <person name="Sanseverino W."/>
            <person name="Barakat M."/>
            <person name="Ortet P."/>
            <person name="Marechal E."/>
            <person name="Cagnac O."/>
            <person name="Amato A."/>
        </authorList>
    </citation>
    <scope>NUCLEOTIDE SEQUENCE [LARGE SCALE GENOMIC DNA]</scope>
</reference>
<dbReference type="Pfam" id="PF03133">
    <property type="entry name" value="TTL"/>
    <property type="match status" value="1"/>
</dbReference>
<evidence type="ECO:0000313" key="7">
    <source>
        <dbReference type="Proteomes" id="UP000241890"/>
    </source>
</evidence>
<gene>
    <name evidence="6" type="ORF">FCC1311_025372</name>
</gene>
<feature type="transmembrane region" description="Helical" evidence="5">
    <location>
        <begin position="7"/>
        <end position="25"/>
    </location>
</feature>
<evidence type="ECO:0000313" key="6">
    <source>
        <dbReference type="EMBL" id="GBG26316.1"/>
    </source>
</evidence>
<dbReference type="GO" id="GO:0070740">
    <property type="term" value="F:tubulin-glutamic acid ligase activity"/>
    <property type="evidence" value="ECO:0007669"/>
    <property type="project" value="TreeGrafter"/>
</dbReference>
<dbReference type="Proteomes" id="UP000241890">
    <property type="component" value="Unassembled WGS sequence"/>
</dbReference>
<evidence type="ECO:0000256" key="3">
    <source>
        <dbReference type="ARBA" id="ARBA00022840"/>
    </source>
</evidence>
<dbReference type="GO" id="GO:0015631">
    <property type="term" value="F:tubulin binding"/>
    <property type="evidence" value="ECO:0007669"/>
    <property type="project" value="TreeGrafter"/>
</dbReference>
<feature type="compositionally biased region" description="Acidic residues" evidence="4">
    <location>
        <begin position="270"/>
        <end position="279"/>
    </location>
</feature>
<dbReference type="Gene3D" id="3.30.470.20">
    <property type="entry name" value="ATP-grasp fold, B domain"/>
    <property type="match status" value="1"/>
</dbReference>
<keyword evidence="2" id="KW-0547">Nucleotide-binding</keyword>
<dbReference type="GO" id="GO:0005524">
    <property type="term" value="F:ATP binding"/>
    <property type="evidence" value="ECO:0007669"/>
    <property type="project" value="UniProtKB-KW"/>
</dbReference>
<keyword evidence="3" id="KW-0067">ATP-binding</keyword>
<dbReference type="GO" id="GO:0000226">
    <property type="term" value="P:microtubule cytoskeleton organization"/>
    <property type="evidence" value="ECO:0007669"/>
    <property type="project" value="TreeGrafter"/>
</dbReference>
<evidence type="ECO:0000256" key="2">
    <source>
        <dbReference type="ARBA" id="ARBA00022741"/>
    </source>
</evidence>
<keyword evidence="1" id="KW-0436">Ligase</keyword>
<proteinExistence type="predicted"/>
<evidence type="ECO:0000256" key="5">
    <source>
        <dbReference type="SAM" id="Phobius"/>
    </source>
</evidence>
<dbReference type="InParanoid" id="A0A2R5G5K4"/>
<protein>
    <submittedName>
        <fullName evidence="6">Tubulin polyglutamylase TTLL6</fullName>
    </submittedName>
</protein>
<keyword evidence="5" id="KW-0472">Membrane</keyword>
<sequence length="780" mass="88632">MNLSRLDYLYLLGITILVFTFNFGANTQIYHDLHDNLRRQEQTLPGVVLNPLGSFASMDASVARAESSGSNKDGSDGDGDGDEDSEGGGEEEEMPDDGDEDPSDVDESASDAGAEESPESLAAFEEEKKKAAEEARVKFLETALLEMKLEDIRKNMDKSLLPADTRFSFEVLHQPDQLTDTSDMDEEELEFAEKLQQQIEKWDAELQELDNVAQNDASKASEAEWRSRVRDQLMWEEKETKRLREVVRDSSSETITGTEVHEPDYYAVEPESDANDGPEPEASHASPSHASDHKSVVKSAPKRSVVVKGDVQQYADEVRRIEKEISFWAHASGKSVFVWGTKTYVNRDQETYARGFEPAGFQMERRKKEGPMPVKSLAADEHPVLICLALKNDDCFSSTGLSKVHRYQRINRVLGLRAVLWSKDSFCKTISQGTQGEAMFADYTFHCWLFPSEWSSAKEYAQQHPDASFIVKPLTMGGGKGITVVDGEKELSKIRLKTHIVQNYLGNPHLIQNRKWDIRTYVLVTSTVPMRAYVFERGIVRFASSAYDPHARKGGKRSQYLTNTSVNKKYVNQNVTEITWAFEDLRNYLTKSGQDYEALFKRAQTAISIVMLSAEQEWRRYYSSHSESTCPNCFQIMGVDLIVDDKMNPRVIEVNGQPSMKLSSDKSDHYSITKMRMMSDMVAMLFGTESSIADDLLVALKDIDREMLSELTKVEWEYLLDYYKERRSLGGWQKVYPNRENHDIHSAFLVQQKRNPTRLALHDILMHLEEVLSSSDEKAR</sequence>
<dbReference type="AlphaFoldDB" id="A0A2R5G5K4"/>
<dbReference type="SUPFAM" id="SSF56059">
    <property type="entry name" value="Glutathione synthetase ATP-binding domain-like"/>
    <property type="match status" value="1"/>
</dbReference>
<evidence type="ECO:0000256" key="1">
    <source>
        <dbReference type="ARBA" id="ARBA00022598"/>
    </source>
</evidence>
<dbReference type="OrthoDB" id="2016263at2759"/>
<dbReference type="GO" id="GO:0036064">
    <property type="term" value="C:ciliary basal body"/>
    <property type="evidence" value="ECO:0007669"/>
    <property type="project" value="TreeGrafter"/>
</dbReference>
<keyword evidence="5" id="KW-1133">Transmembrane helix</keyword>
<dbReference type="PANTHER" id="PTHR12241">
    <property type="entry name" value="TUBULIN POLYGLUTAMYLASE"/>
    <property type="match status" value="1"/>
</dbReference>
<dbReference type="PROSITE" id="PS51221">
    <property type="entry name" value="TTL"/>
    <property type="match status" value="1"/>
</dbReference>
<feature type="region of interest" description="Disordered" evidence="4">
    <location>
        <begin position="60"/>
        <end position="128"/>
    </location>
</feature>
<keyword evidence="7" id="KW-1185">Reference proteome</keyword>